<feature type="domain" description="Response regulatory" evidence="3">
    <location>
        <begin position="3"/>
        <end position="117"/>
    </location>
</feature>
<sequence length="234" mass="26130">MYRILIVEDEPDAAAALRDAIRRYGDEHAEQFQVGWMRNTIDLDEPAFDLIFMDIDLGVENGMDAAREIREFDRSTPIIFVTNLAQYAVQGYEVNALDFIVKPFTYGSFSLRMDRAMEVLRRQEGRSISVQTRDGLRIFPASSLVSVWMRGHDVNYGLSDGSVVTARGSMKETEERLGGTPFLRISSGCIINMSHVRGVKDTAVTLSDGSVSYISRANKKRCLAQISRFLGGGA</sequence>
<dbReference type="Pfam" id="PF00072">
    <property type="entry name" value="Response_reg"/>
    <property type="match status" value="1"/>
</dbReference>
<dbReference type="SMART" id="SM00448">
    <property type="entry name" value="REC"/>
    <property type="match status" value="1"/>
</dbReference>
<protein>
    <recommendedName>
        <fullName evidence="7">DNA-binding response regulator</fullName>
    </recommendedName>
</protein>
<dbReference type="Proteomes" id="UP000054078">
    <property type="component" value="Unassembled WGS sequence"/>
</dbReference>
<evidence type="ECO:0000313" key="6">
    <source>
        <dbReference type="Proteomes" id="UP000054078"/>
    </source>
</evidence>
<dbReference type="InterPro" id="IPR011006">
    <property type="entry name" value="CheY-like_superfamily"/>
</dbReference>
<keyword evidence="2" id="KW-0597">Phosphoprotein</keyword>
<dbReference type="InterPro" id="IPR001789">
    <property type="entry name" value="Sig_transdc_resp-reg_receiver"/>
</dbReference>
<accession>A0A100YW82</accession>
<dbReference type="InterPro" id="IPR007492">
    <property type="entry name" value="LytTR_DNA-bd_dom"/>
</dbReference>
<dbReference type="AlphaFoldDB" id="A0A100YW82"/>
<comment type="caution">
    <text evidence="5">The sequence shown here is derived from an EMBL/GenBank/DDBJ whole genome shotgun (WGS) entry which is preliminary data.</text>
</comment>
<dbReference type="GO" id="GO:0032993">
    <property type="term" value="C:protein-DNA complex"/>
    <property type="evidence" value="ECO:0007669"/>
    <property type="project" value="TreeGrafter"/>
</dbReference>
<dbReference type="PANTHER" id="PTHR48111:SF17">
    <property type="entry name" value="TRANSCRIPTIONAL REGULATORY PROTEIN YPDB"/>
    <property type="match status" value="1"/>
</dbReference>
<dbReference type="PANTHER" id="PTHR48111">
    <property type="entry name" value="REGULATOR OF RPOS"/>
    <property type="match status" value="1"/>
</dbReference>
<evidence type="ECO:0000259" key="3">
    <source>
        <dbReference type="PROSITE" id="PS50110"/>
    </source>
</evidence>
<dbReference type="STRING" id="1299998.AUL39_00300"/>
<gene>
    <name evidence="5" type="ORF">AUL39_00300</name>
</gene>
<evidence type="ECO:0008006" key="7">
    <source>
        <dbReference type="Google" id="ProtNLM"/>
    </source>
</evidence>
<dbReference type="SUPFAM" id="SSF52172">
    <property type="entry name" value="CheY-like"/>
    <property type="match status" value="1"/>
</dbReference>
<dbReference type="OrthoDB" id="3186525at2"/>
<keyword evidence="1" id="KW-0238">DNA-binding</keyword>
<name>A0A100YW82_TRASO</name>
<dbReference type="GO" id="GO:0005829">
    <property type="term" value="C:cytosol"/>
    <property type="evidence" value="ECO:0007669"/>
    <property type="project" value="TreeGrafter"/>
</dbReference>
<dbReference type="SMART" id="SM00850">
    <property type="entry name" value="LytTR"/>
    <property type="match status" value="1"/>
</dbReference>
<reference evidence="5 6" key="1">
    <citation type="submission" date="2015-12" db="EMBL/GenBank/DDBJ databases">
        <title>Draft Genome Sequence of Olsenella scatoligenes SK9K4T; a Producer of 3-Methylindole- (skatole) and 4-Methylphenol- (p-cresol) Isolated from Pig Feces.</title>
        <authorList>
            <person name="Li X."/>
            <person name="Borg B."/>
            <person name="Canibe N."/>
        </authorList>
    </citation>
    <scope>NUCLEOTIDE SEQUENCE [LARGE SCALE GENOMIC DNA]</scope>
    <source>
        <strain evidence="5 6">SK9K4</strain>
    </source>
</reference>
<dbReference type="Gene3D" id="3.40.50.2300">
    <property type="match status" value="1"/>
</dbReference>
<dbReference type="PROSITE" id="PS50110">
    <property type="entry name" value="RESPONSE_REGULATORY"/>
    <property type="match status" value="1"/>
</dbReference>
<proteinExistence type="predicted"/>
<dbReference type="EMBL" id="LOJF01000001">
    <property type="protein sequence ID" value="KUH58833.1"/>
    <property type="molecule type" value="Genomic_DNA"/>
</dbReference>
<evidence type="ECO:0000259" key="4">
    <source>
        <dbReference type="PROSITE" id="PS50930"/>
    </source>
</evidence>
<dbReference type="GO" id="GO:0000156">
    <property type="term" value="F:phosphorelay response regulator activity"/>
    <property type="evidence" value="ECO:0007669"/>
    <property type="project" value="TreeGrafter"/>
</dbReference>
<dbReference type="InterPro" id="IPR039420">
    <property type="entry name" value="WalR-like"/>
</dbReference>
<dbReference type="Pfam" id="PF04397">
    <property type="entry name" value="LytTR"/>
    <property type="match status" value="1"/>
</dbReference>
<feature type="modified residue" description="4-aspartylphosphate" evidence="2">
    <location>
        <position position="54"/>
    </location>
</feature>
<evidence type="ECO:0000256" key="2">
    <source>
        <dbReference type="PROSITE-ProRule" id="PRU00169"/>
    </source>
</evidence>
<evidence type="ECO:0000313" key="5">
    <source>
        <dbReference type="EMBL" id="KUH58833.1"/>
    </source>
</evidence>
<dbReference type="PROSITE" id="PS50930">
    <property type="entry name" value="HTH_LYTTR"/>
    <property type="match status" value="1"/>
</dbReference>
<organism evidence="5 6">
    <name type="scientific">Tractidigestivibacter scatoligenes</name>
    <name type="common">Olsenella scatoligenes</name>
    <dbReference type="NCBI Taxonomy" id="1299998"/>
    <lineage>
        <taxon>Bacteria</taxon>
        <taxon>Bacillati</taxon>
        <taxon>Actinomycetota</taxon>
        <taxon>Coriobacteriia</taxon>
        <taxon>Coriobacteriales</taxon>
        <taxon>Atopobiaceae</taxon>
        <taxon>Tractidigestivibacter</taxon>
    </lineage>
</organism>
<dbReference type="GO" id="GO:0000976">
    <property type="term" value="F:transcription cis-regulatory region binding"/>
    <property type="evidence" value="ECO:0007669"/>
    <property type="project" value="TreeGrafter"/>
</dbReference>
<keyword evidence="6" id="KW-1185">Reference proteome</keyword>
<dbReference type="Gene3D" id="2.40.50.1020">
    <property type="entry name" value="LytTr DNA-binding domain"/>
    <property type="match status" value="1"/>
</dbReference>
<feature type="domain" description="HTH LytTR-type" evidence="4">
    <location>
        <begin position="128"/>
        <end position="228"/>
    </location>
</feature>
<dbReference type="RefSeq" id="WP_059052491.1">
    <property type="nucleotide sequence ID" value="NZ_LOJF01000001.1"/>
</dbReference>
<evidence type="ECO:0000256" key="1">
    <source>
        <dbReference type="ARBA" id="ARBA00023125"/>
    </source>
</evidence>
<dbReference type="GO" id="GO:0006355">
    <property type="term" value="P:regulation of DNA-templated transcription"/>
    <property type="evidence" value="ECO:0007669"/>
    <property type="project" value="TreeGrafter"/>
</dbReference>